<proteinExistence type="predicted"/>
<evidence type="ECO:0000313" key="1">
    <source>
        <dbReference type="EMBL" id="KXB90576.1"/>
    </source>
</evidence>
<evidence type="ECO:0000313" key="2">
    <source>
        <dbReference type="Proteomes" id="UP000070160"/>
    </source>
</evidence>
<comment type="caution">
    <text evidence="1">The sequence shown here is derived from an EMBL/GenBank/DDBJ whole genome shotgun (WGS) entry which is preliminary data.</text>
</comment>
<dbReference type="Proteomes" id="UP000070160">
    <property type="component" value="Unassembled WGS sequence"/>
</dbReference>
<gene>
    <name evidence="1" type="ORF">HMPREF3182_01331</name>
</gene>
<reference evidence="2" key="1">
    <citation type="submission" date="2016-01" db="EMBL/GenBank/DDBJ databases">
        <authorList>
            <person name="Mitreva M."/>
            <person name="Pepin K.H."/>
            <person name="Mihindukulasuriya K.A."/>
            <person name="Fulton R."/>
            <person name="Fronick C."/>
            <person name="O'Laughlin M."/>
            <person name="Miner T."/>
            <person name="Herter B."/>
            <person name="Rosa B.A."/>
            <person name="Cordes M."/>
            <person name="Tomlinson C."/>
            <person name="Wollam A."/>
            <person name="Palsikar V.B."/>
            <person name="Mardis E.R."/>
            <person name="Wilson R.K."/>
        </authorList>
    </citation>
    <scope>NUCLEOTIDE SEQUENCE [LARGE SCALE GENOMIC DNA]</scope>
    <source>
        <strain evidence="2">KA00182</strain>
    </source>
</reference>
<dbReference type="PATRIC" id="fig|1588748.3.peg.1287"/>
<organism evidence="1 2">
    <name type="scientific">Megasphaera hutchinsoni</name>
    <dbReference type="NCBI Taxonomy" id="1588748"/>
    <lineage>
        <taxon>Bacteria</taxon>
        <taxon>Bacillati</taxon>
        <taxon>Bacillota</taxon>
        <taxon>Negativicutes</taxon>
        <taxon>Veillonellales</taxon>
        <taxon>Veillonellaceae</taxon>
        <taxon>Megasphaera</taxon>
    </lineage>
</organism>
<dbReference type="STRING" id="1588748.HMPREF3182_01331"/>
<dbReference type="EMBL" id="LSDT01000046">
    <property type="protein sequence ID" value="KXB90576.1"/>
    <property type="molecule type" value="Genomic_DNA"/>
</dbReference>
<sequence length="75" mass="9080">MRVSYVILTNKQDYGKVIKRIIKDGQEYTDDYIYNDGEWELTGCMLAYTWFESPLYEMYEEITEEEAMKRIAEMK</sequence>
<name>A0A134CED2_9FIRM</name>
<dbReference type="AlphaFoldDB" id="A0A134CED2"/>
<dbReference type="RefSeq" id="WP_062486285.1">
    <property type="nucleotide sequence ID" value="NZ_KQ960953.1"/>
</dbReference>
<protein>
    <submittedName>
        <fullName evidence="1">Uncharacterized protein</fullName>
    </submittedName>
</protein>
<keyword evidence="2" id="KW-1185">Reference proteome</keyword>
<accession>A0A134CED2</accession>